<evidence type="ECO:0000256" key="7">
    <source>
        <dbReference type="ARBA" id="ARBA00046081"/>
    </source>
</evidence>
<evidence type="ECO:0000256" key="3">
    <source>
        <dbReference type="ARBA" id="ARBA00022525"/>
    </source>
</evidence>
<comment type="caution">
    <text evidence="10">The sequence shown here is derived from an EMBL/GenBank/DDBJ whole genome shotgun (WGS) entry which is preliminary data.</text>
</comment>
<dbReference type="PANTHER" id="PTHR13874:SF10">
    <property type="entry name" value="ENDOTHELIN-1"/>
    <property type="match status" value="1"/>
</dbReference>
<keyword evidence="8" id="KW-0472">Membrane</keyword>
<comment type="subcellular location">
    <subcellularLocation>
        <location evidence="1">Secreted</location>
    </subcellularLocation>
</comment>
<evidence type="ECO:0000313" key="11">
    <source>
        <dbReference type="Proteomes" id="UP001162483"/>
    </source>
</evidence>
<dbReference type="PROSITE" id="PS00270">
    <property type="entry name" value="ENDOTHELIN"/>
    <property type="match status" value="1"/>
</dbReference>
<reference evidence="10" key="1">
    <citation type="submission" date="2023-05" db="EMBL/GenBank/DDBJ databases">
        <authorList>
            <person name="Stuckert A."/>
        </authorList>
    </citation>
    <scope>NUCLEOTIDE SEQUENCE</scope>
</reference>
<keyword evidence="8" id="KW-0812">Transmembrane</keyword>
<dbReference type="EMBL" id="CATNWA010015283">
    <property type="protein sequence ID" value="CAI9581558.1"/>
    <property type="molecule type" value="Genomic_DNA"/>
</dbReference>
<dbReference type="SMART" id="SM00272">
    <property type="entry name" value="END"/>
    <property type="match status" value="2"/>
</dbReference>
<name>A0ABN9EA31_9NEOB</name>
<gene>
    <name evidence="10" type="ORF">SPARVUS_LOCUS9498424</name>
</gene>
<evidence type="ECO:0000256" key="1">
    <source>
        <dbReference type="ARBA" id="ARBA00004613"/>
    </source>
</evidence>
<keyword evidence="8" id="KW-1133">Transmembrane helix</keyword>
<dbReference type="PANTHER" id="PTHR13874">
    <property type="entry name" value="ENDOTHELIN"/>
    <property type="match status" value="1"/>
</dbReference>
<evidence type="ECO:0000256" key="8">
    <source>
        <dbReference type="SAM" id="Phobius"/>
    </source>
</evidence>
<evidence type="ECO:0000256" key="6">
    <source>
        <dbReference type="ARBA" id="ARBA00040197"/>
    </source>
</evidence>
<dbReference type="Pfam" id="PF00322">
    <property type="entry name" value="Endothelin"/>
    <property type="match status" value="1"/>
</dbReference>
<dbReference type="InterPro" id="IPR020475">
    <property type="entry name" value="Endothelin"/>
</dbReference>
<evidence type="ECO:0000256" key="4">
    <source>
        <dbReference type="ARBA" id="ARBA00022858"/>
    </source>
</evidence>
<comment type="function">
    <text evidence="7">Endothelins are endothelium-derived vasoconstrictor peptides. Probable ligand for G-protein coupled receptors EDNRA and EDNRB which activates PTK2B, BCAR1, BCAR3 and, GTPases RAP1 and RHOA cascade in glomerular mesangial cells. Also binds the DEAR/FBXW7-AS1 receptor. Promotes mesenteric arterial wall remodeling via activation of ROCK signaling and subsequent colocalization of NFATC3 with F-actin filaments. NFATC3 then translocates to the nucleus where it subsequently promotes the transcription of the smooth muscle hypertrophy and differentiation marker ACTA2.</text>
</comment>
<dbReference type="Proteomes" id="UP001162483">
    <property type="component" value="Unassembled WGS sequence"/>
</dbReference>
<feature type="transmembrane region" description="Helical" evidence="8">
    <location>
        <begin position="102"/>
        <end position="119"/>
    </location>
</feature>
<sequence length="120" mass="13737">MDKECVYFCHLDIIWINTPEKTVPYGLGGPRLKRSLQDTKTESTDRCICAKREDKKCLDFCQASAELRCVQIFSVCRTDKANSEYTCSRGCLYLERMCCEKVFLGLCLTMLCFLTVSSLC</sequence>
<protein>
    <recommendedName>
        <fullName evidence="6">Endothelin-1</fullName>
    </recommendedName>
</protein>
<keyword evidence="11" id="KW-1185">Reference proteome</keyword>
<dbReference type="PRINTS" id="PR00365">
    <property type="entry name" value="ENDOTHELIN"/>
</dbReference>
<evidence type="ECO:0000256" key="2">
    <source>
        <dbReference type="ARBA" id="ARBA00010959"/>
    </source>
</evidence>
<evidence type="ECO:0000256" key="5">
    <source>
        <dbReference type="ARBA" id="ARBA00023322"/>
    </source>
</evidence>
<evidence type="ECO:0000313" key="10">
    <source>
        <dbReference type="EMBL" id="CAI9581558.1"/>
    </source>
</evidence>
<keyword evidence="4" id="KW-0838">Vasoactive</keyword>
<organism evidence="10 11">
    <name type="scientific">Staurois parvus</name>
    <dbReference type="NCBI Taxonomy" id="386267"/>
    <lineage>
        <taxon>Eukaryota</taxon>
        <taxon>Metazoa</taxon>
        <taxon>Chordata</taxon>
        <taxon>Craniata</taxon>
        <taxon>Vertebrata</taxon>
        <taxon>Euteleostomi</taxon>
        <taxon>Amphibia</taxon>
        <taxon>Batrachia</taxon>
        <taxon>Anura</taxon>
        <taxon>Neobatrachia</taxon>
        <taxon>Ranoidea</taxon>
        <taxon>Ranidae</taxon>
        <taxon>Staurois</taxon>
    </lineage>
</organism>
<dbReference type="InterPro" id="IPR001928">
    <property type="entry name" value="Endothln-like_toxin"/>
</dbReference>
<dbReference type="InterPro" id="IPR019764">
    <property type="entry name" value="Endothelin_toxin_CS"/>
</dbReference>
<keyword evidence="3" id="KW-0964">Secreted</keyword>
<feature type="domain" description="Endothelin-like toxin" evidence="9">
    <location>
        <begin position="46"/>
        <end position="67"/>
    </location>
</feature>
<evidence type="ECO:0000259" key="9">
    <source>
        <dbReference type="SMART" id="SM00272"/>
    </source>
</evidence>
<feature type="domain" description="Endothelin-like toxin" evidence="9">
    <location>
        <begin position="1"/>
        <end position="15"/>
    </location>
</feature>
<accession>A0ABN9EA31</accession>
<comment type="similarity">
    <text evidence="2">Belongs to the endothelin/sarafotoxin family.</text>
</comment>
<proteinExistence type="inferred from homology"/>
<keyword evidence="5" id="KW-0839">Vasoconstrictor</keyword>